<comment type="caution">
    <text evidence="1">The sequence shown here is derived from an EMBL/GenBank/DDBJ whole genome shotgun (WGS) entry which is preliminary data.</text>
</comment>
<protein>
    <submittedName>
        <fullName evidence="1">Uncharacterized protein</fullName>
    </submittedName>
</protein>
<organism evidence="1 2">
    <name type="scientific">Stereocaulon virgatum</name>
    <dbReference type="NCBI Taxonomy" id="373712"/>
    <lineage>
        <taxon>Eukaryota</taxon>
        <taxon>Fungi</taxon>
        <taxon>Dikarya</taxon>
        <taxon>Ascomycota</taxon>
        <taxon>Pezizomycotina</taxon>
        <taxon>Lecanoromycetes</taxon>
        <taxon>OSLEUM clade</taxon>
        <taxon>Lecanoromycetidae</taxon>
        <taxon>Lecanorales</taxon>
        <taxon>Lecanorineae</taxon>
        <taxon>Stereocaulaceae</taxon>
        <taxon>Stereocaulon</taxon>
    </lineage>
</organism>
<gene>
    <name evidence="1" type="ORF">N7G274_001173</name>
</gene>
<sequence>MASNSVCTACRQALRRQVRQLRQPQAPYQSRAAAAHLRTPRPFRDLSTSPFLSAVQTTEDSPTRTIAKELRKRASSVTETYVAYGVCENLIKECARQADYTIPQAHEKNIDIPKTKDGEDLGVGTGWWYESMSIYITSPQQVQGDLSLVPPTCQPLDVHTNDILSQRSA</sequence>
<dbReference type="EMBL" id="JBEFKJ010000003">
    <property type="protein sequence ID" value="KAL2047154.1"/>
    <property type="molecule type" value="Genomic_DNA"/>
</dbReference>
<dbReference type="Proteomes" id="UP001590950">
    <property type="component" value="Unassembled WGS sequence"/>
</dbReference>
<accession>A0ABR4ANN0</accession>
<reference evidence="1 2" key="1">
    <citation type="submission" date="2024-09" db="EMBL/GenBank/DDBJ databases">
        <title>Rethinking Asexuality: The Enigmatic Case of Functional Sexual Genes in Lepraria (Stereocaulaceae).</title>
        <authorList>
            <person name="Doellman M."/>
            <person name="Sun Y."/>
            <person name="Barcenas-Pena A."/>
            <person name="Lumbsch H.T."/>
            <person name="Grewe F."/>
        </authorList>
    </citation>
    <scope>NUCLEOTIDE SEQUENCE [LARGE SCALE GENOMIC DNA]</scope>
    <source>
        <strain evidence="1 2">Mercado 3170</strain>
    </source>
</reference>
<evidence type="ECO:0000313" key="1">
    <source>
        <dbReference type="EMBL" id="KAL2047154.1"/>
    </source>
</evidence>
<proteinExistence type="predicted"/>
<evidence type="ECO:0000313" key="2">
    <source>
        <dbReference type="Proteomes" id="UP001590950"/>
    </source>
</evidence>
<name>A0ABR4ANN0_9LECA</name>
<keyword evidence="2" id="KW-1185">Reference proteome</keyword>